<dbReference type="InterPro" id="IPR011864">
    <property type="entry name" value="Phosphate_PstC"/>
</dbReference>
<evidence type="ECO:0000313" key="11">
    <source>
        <dbReference type="Proteomes" id="UP001524478"/>
    </source>
</evidence>
<keyword evidence="8" id="KW-0592">Phosphate transport</keyword>
<keyword evidence="11" id="KW-1185">Reference proteome</keyword>
<evidence type="ECO:0000256" key="3">
    <source>
        <dbReference type="ARBA" id="ARBA00022475"/>
    </source>
</evidence>
<feature type="domain" description="ABC transmembrane type-1" evidence="9">
    <location>
        <begin position="69"/>
        <end position="277"/>
    </location>
</feature>
<protein>
    <recommendedName>
        <fullName evidence="8">Phosphate transport system permease protein</fullName>
    </recommendedName>
</protein>
<dbReference type="PANTHER" id="PTHR30425">
    <property type="entry name" value="PHOSPHATE TRANSPORT SYSTEM PERMEASE PROTEIN PST"/>
    <property type="match status" value="1"/>
</dbReference>
<reference evidence="10 11" key="1">
    <citation type="submission" date="2022-06" db="EMBL/GenBank/DDBJ databases">
        <title>Isolation of gut microbiota from human fecal samples.</title>
        <authorList>
            <person name="Pamer E.G."/>
            <person name="Barat B."/>
            <person name="Waligurski E."/>
            <person name="Medina S."/>
            <person name="Paddock L."/>
            <person name="Mostad J."/>
        </authorList>
    </citation>
    <scope>NUCLEOTIDE SEQUENCE [LARGE SCALE GENOMIC DNA]</scope>
    <source>
        <strain evidence="10 11">DFI.7.95</strain>
    </source>
</reference>
<comment type="subcellular location">
    <subcellularLocation>
        <location evidence="1 7">Cell membrane</location>
        <topology evidence="1 7">Multi-pass membrane protein</topology>
    </subcellularLocation>
</comment>
<dbReference type="Pfam" id="PF00528">
    <property type="entry name" value="BPD_transp_1"/>
    <property type="match status" value="1"/>
</dbReference>
<evidence type="ECO:0000256" key="2">
    <source>
        <dbReference type="ARBA" id="ARBA00022448"/>
    </source>
</evidence>
<feature type="transmembrane region" description="Helical" evidence="7">
    <location>
        <begin position="258"/>
        <end position="280"/>
    </location>
</feature>
<dbReference type="PANTHER" id="PTHR30425:SF1">
    <property type="entry name" value="PHOSPHATE TRANSPORT SYSTEM PERMEASE PROTEIN PSTC"/>
    <property type="match status" value="1"/>
</dbReference>
<evidence type="ECO:0000259" key="9">
    <source>
        <dbReference type="PROSITE" id="PS50928"/>
    </source>
</evidence>
<evidence type="ECO:0000256" key="4">
    <source>
        <dbReference type="ARBA" id="ARBA00022692"/>
    </source>
</evidence>
<dbReference type="CDD" id="cd06261">
    <property type="entry name" value="TM_PBP2"/>
    <property type="match status" value="1"/>
</dbReference>
<dbReference type="InterPro" id="IPR051124">
    <property type="entry name" value="Phosphate_Transport_Permease"/>
</dbReference>
<feature type="transmembrane region" description="Helical" evidence="7">
    <location>
        <begin position="12"/>
        <end position="33"/>
    </location>
</feature>
<keyword evidence="2 7" id="KW-0813">Transport</keyword>
<keyword evidence="6 7" id="KW-0472">Membrane</keyword>
<accession>A0ABT1S860</accession>
<comment type="similarity">
    <text evidence="8">Belongs to the binding-protein-dependent transport system permease family. CysTW subfamily.</text>
</comment>
<keyword evidence="5 7" id="KW-1133">Transmembrane helix</keyword>
<comment type="caution">
    <text evidence="8">Lacks conserved residue(s) required for the propagation of feature annotation.</text>
</comment>
<dbReference type="RefSeq" id="WP_216558074.1">
    <property type="nucleotide sequence ID" value="NZ_JAHLOH010000027.1"/>
</dbReference>
<organism evidence="10 11">
    <name type="scientific">Tissierella carlieri</name>
    <dbReference type="NCBI Taxonomy" id="689904"/>
    <lineage>
        <taxon>Bacteria</taxon>
        <taxon>Bacillati</taxon>
        <taxon>Bacillota</taxon>
        <taxon>Tissierellia</taxon>
        <taxon>Tissierellales</taxon>
        <taxon>Tissierellaceae</taxon>
        <taxon>Tissierella</taxon>
    </lineage>
</organism>
<dbReference type="EMBL" id="JANGAC010000003">
    <property type="protein sequence ID" value="MCQ4922661.1"/>
    <property type="molecule type" value="Genomic_DNA"/>
</dbReference>
<proteinExistence type="inferred from homology"/>
<evidence type="ECO:0000256" key="7">
    <source>
        <dbReference type="RuleBase" id="RU363032"/>
    </source>
</evidence>
<gene>
    <name evidence="10" type="primary">pstC</name>
    <name evidence="10" type="ORF">NE686_06175</name>
</gene>
<dbReference type="Proteomes" id="UP001524478">
    <property type="component" value="Unassembled WGS sequence"/>
</dbReference>
<comment type="function">
    <text evidence="8">Part of the binding-protein-dependent transport system for phosphate; probably responsible for the translocation of the substrate across the membrane.</text>
</comment>
<evidence type="ECO:0000256" key="1">
    <source>
        <dbReference type="ARBA" id="ARBA00004651"/>
    </source>
</evidence>
<feature type="transmembrane region" description="Helical" evidence="7">
    <location>
        <begin position="64"/>
        <end position="97"/>
    </location>
</feature>
<comment type="caution">
    <text evidence="10">The sequence shown here is derived from an EMBL/GenBank/DDBJ whole genome shotgun (WGS) entry which is preliminary data.</text>
</comment>
<dbReference type="InterPro" id="IPR000515">
    <property type="entry name" value="MetI-like"/>
</dbReference>
<feature type="transmembrane region" description="Helical" evidence="7">
    <location>
        <begin position="109"/>
        <end position="132"/>
    </location>
</feature>
<keyword evidence="3 8" id="KW-1003">Cell membrane</keyword>
<evidence type="ECO:0000256" key="8">
    <source>
        <dbReference type="RuleBase" id="RU363054"/>
    </source>
</evidence>
<evidence type="ECO:0000256" key="6">
    <source>
        <dbReference type="ARBA" id="ARBA00023136"/>
    </source>
</evidence>
<dbReference type="PROSITE" id="PS50928">
    <property type="entry name" value="ABC_TM1"/>
    <property type="match status" value="1"/>
</dbReference>
<feature type="transmembrane region" description="Helical" evidence="7">
    <location>
        <begin position="144"/>
        <end position="162"/>
    </location>
</feature>
<evidence type="ECO:0000256" key="5">
    <source>
        <dbReference type="ARBA" id="ARBA00022989"/>
    </source>
</evidence>
<name>A0ABT1S860_9FIRM</name>
<sequence>MKTKFFEKLMEIIFFISACASIVSVILICYFMFANGIPAIGKIGIFNFLLGKDWSPSNIPPSFGIFPMIVGSIYVTAGAIVLGVPIGILTAIYLAKFCPKQVYKFLKPAINLMAGIPSIIYGFFGLVVLVPLTRELFGGTGSSILTASILLGIMILPTIIGLSEAAIKSVPSSYYEGAIALGATHEYSIFFAMLPAAKSGILSSIVLGIGRAIGETMAVIMVAGNQARMPKGLLKGVRTLTANIVIEMGYAAELHREALIATGVVLFVFILLINGLFSVLKRKVA</sequence>
<keyword evidence="4 7" id="KW-0812">Transmembrane</keyword>
<evidence type="ECO:0000313" key="10">
    <source>
        <dbReference type="EMBL" id="MCQ4922661.1"/>
    </source>
</evidence>
<dbReference type="NCBIfam" id="TIGR02138">
    <property type="entry name" value="phosphate_pstC"/>
    <property type="match status" value="1"/>
</dbReference>